<dbReference type="KEGG" id="malk:MalAC0309_1219"/>
<reference evidence="2" key="1">
    <citation type="submission" date="2015-12" db="EMBL/GenBank/DDBJ databases">
        <authorList>
            <person name="Shamseldin A."/>
            <person name="Moawad H."/>
            <person name="Abd El-Rahim W.M."/>
            <person name="Sadowsky M.J."/>
        </authorList>
    </citation>
    <scope>NUCLEOTIDE SEQUENCE [LARGE SCALE GENOMIC DNA]</scope>
    <source>
        <strain evidence="2">JAM AC0309</strain>
    </source>
</reference>
<dbReference type="InterPro" id="IPR029068">
    <property type="entry name" value="Glyas_Bleomycin-R_OHBP_Dase"/>
</dbReference>
<evidence type="ECO:0008006" key="3">
    <source>
        <dbReference type="Google" id="ProtNLM"/>
    </source>
</evidence>
<gene>
    <name evidence="1" type="ORF">MalAC0309_1219</name>
</gene>
<accession>A0A0U5BNB9</accession>
<dbReference type="AlphaFoldDB" id="A0A0U5BNB9"/>
<sequence length="141" mass="15886">MIGGPLGTRFPCRSRSREANIESMAGIHHVEIWLDDLEAVRRERGWLLQCVGFRVSPDWDYGVAYEANGAYLTFTTSPNLSSHWPTARRTLGGNRANSSTGCRVWPRSPRDARRTCPGLGSRVVRRCRRAIRLFTPSEVAL</sequence>
<evidence type="ECO:0000313" key="2">
    <source>
        <dbReference type="Proteomes" id="UP000218965"/>
    </source>
</evidence>
<evidence type="ECO:0000313" key="1">
    <source>
        <dbReference type="EMBL" id="BAU32076.1"/>
    </source>
</evidence>
<dbReference type="Proteomes" id="UP000218965">
    <property type="component" value="Chromosome"/>
</dbReference>
<proteinExistence type="predicted"/>
<protein>
    <recommendedName>
        <fullName evidence="3">VOC domain-containing protein</fullName>
    </recommendedName>
</protein>
<organism evidence="1 2">
    <name type="scientific">Microcella alkaliphila</name>
    <dbReference type="NCBI Taxonomy" id="279828"/>
    <lineage>
        <taxon>Bacteria</taxon>
        <taxon>Bacillati</taxon>
        <taxon>Actinomycetota</taxon>
        <taxon>Actinomycetes</taxon>
        <taxon>Micrococcales</taxon>
        <taxon>Microbacteriaceae</taxon>
        <taxon>Microcella</taxon>
    </lineage>
</organism>
<dbReference type="Gene3D" id="3.10.180.10">
    <property type="entry name" value="2,3-Dihydroxybiphenyl 1,2-Dioxygenase, domain 1"/>
    <property type="match status" value="1"/>
</dbReference>
<dbReference type="EMBL" id="AP017315">
    <property type="protein sequence ID" value="BAU32076.1"/>
    <property type="molecule type" value="Genomic_DNA"/>
</dbReference>
<reference evidence="1 2" key="2">
    <citation type="submission" date="2016-01" db="EMBL/GenBank/DDBJ databases">
        <title>Microcella alkaliphila JAM AC0309 whole genome shotgun sequence.</title>
        <authorList>
            <person name="Kurata A."/>
            <person name="Hirose Y."/>
            <person name="Kishimoto N."/>
            <person name="Kobayashi T."/>
        </authorList>
    </citation>
    <scope>NUCLEOTIDE SEQUENCE [LARGE SCALE GENOMIC DNA]</scope>
    <source>
        <strain evidence="1 2">JAM AC0309</strain>
    </source>
</reference>
<name>A0A0U5BNB9_9MICO</name>